<feature type="coiled-coil region" evidence="1">
    <location>
        <begin position="194"/>
        <end position="434"/>
    </location>
</feature>
<gene>
    <name evidence="2" type="ORF">TPC1_30446</name>
</gene>
<sequence length="434" mass="49805">NSKVVGETPIIKSFKLLLNSISTVNDDKLCINQGCFMQLLDYIYQVDEGVKKQLDAKQQQIDLQNENLKAQEQMAQQQNDLKSSLQNQTAIASSLQDELKLLKDGFEQKSAQLLIQNTQIEDLQNEVAYCKKQLQNQKEASDLLLESEAVQKALIGDLQTQQMQKDDQISELTAQLHKADQQATQKLILSADSLAKAENERDQVVAELKGEKEAHKQRELELLKQQELSETQLCEFMQKIEAKTEEIADLRDLIEKLQKENKAQTEKFEVQKELQKEQKELLGEKEAEIGELSAKLLQETQKSQKLGEQNTAFNEEIAELQKQLSQLKDHLKSVSREFQSQTQLLKQNFAQTVKIEKSEFEAQNADLQSQIEAELAILLKEKEEELPKNVKELQAEVKEQKKHMKQAKEQMQKLANEKIALNNQLQKLQAEKKK</sequence>
<feature type="coiled-coil region" evidence="1">
    <location>
        <begin position="51"/>
        <end position="140"/>
    </location>
</feature>
<evidence type="ECO:0000313" key="2">
    <source>
        <dbReference type="EMBL" id="JAP90059.1"/>
    </source>
</evidence>
<protein>
    <submittedName>
        <fullName evidence="2">Uncharacterized protein</fullName>
    </submittedName>
</protein>
<reference evidence="2" key="1">
    <citation type="submission" date="2015-07" db="EMBL/GenBank/DDBJ databases">
        <title>Adaptation to a free-living lifestyle via gene acquisitions in the diplomonad Trepomonas sp. PC1.</title>
        <authorList>
            <person name="Xu F."/>
            <person name="Jerlstrom-Hultqvist J."/>
            <person name="Kolisko M."/>
            <person name="Simpson A.G.B."/>
            <person name="Roger A.J."/>
            <person name="Svard S.G."/>
            <person name="Andersson J.O."/>
        </authorList>
    </citation>
    <scope>NUCLEOTIDE SEQUENCE</scope>
    <source>
        <strain evidence="2">PC1</strain>
    </source>
</reference>
<feature type="non-terminal residue" evidence="2">
    <location>
        <position position="1"/>
    </location>
</feature>
<keyword evidence="1" id="KW-0175">Coiled coil</keyword>
<dbReference type="EMBL" id="GDID01006547">
    <property type="protein sequence ID" value="JAP90059.1"/>
    <property type="molecule type" value="Transcribed_RNA"/>
</dbReference>
<organism evidence="2">
    <name type="scientific">Trepomonas sp. PC1</name>
    <dbReference type="NCBI Taxonomy" id="1076344"/>
    <lineage>
        <taxon>Eukaryota</taxon>
        <taxon>Metamonada</taxon>
        <taxon>Diplomonadida</taxon>
        <taxon>Hexamitidae</taxon>
        <taxon>Hexamitinae</taxon>
        <taxon>Trepomonas</taxon>
    </lineage>
</organism>
<name>A0A146K3F7_9EUKA</name>
<dbReference type="AlphaFoldDB" id="A0A146K3F7"/>
<accession>A0A146K3F7</accession>
<proteinExistence type="predicted"/>
<evidence type="ECO:0000256" key="1">
    <source>
        <dbReference type="SAM" id="Coils"/>
    </source>
</evidence>